<dbReference type="Pfam" id="PF00561">
    <property type="entry name" value="Abhydrolase_1"/>
    <property type="match status" value="1"/>
</dbReference>
<comment type="caution">
    <text evidence="6">The sequence shown here is derived from an EMBL/GenBank/DDBJ whole genome shotgun (WGS) entry which is preliminary data.</text>
</comment>
<dbReference type="Gene3D" id="3.40.50.1820">
    <property type="entry name" value="alpha/beta hydrolase"/>
    <property type="match status" value="1"/>
</dbReference>
<dbReference type="RefSeq" id="WP_260994303.1">
    <property type="nucleotide sequence ID" value="NZ_JAODWD010000004.1"/>
</dbReference>
<reference evidence="7" key="1">
    <citation type="submission" date="2023-07" db="EMBL/GenBank/DDBJ databases">
        <authorList>
            <person name="Deng Y."/>
            <person name="Zhang Y.-Q."/>
        </authorList>
    </citation>
    <scope>NUCLEOTIDE SEQUENCE [LARGE SCALE GENOMIC DNA]</scope>
    <source>
        <strain evidence="7">CPCC 205710</strain>
    </source>
</reference>
<feature type="domain" description="AB hydrolase-1" evidence="5">
    <location>
        <begin position="95"/>
        <end position="480"/>
    </location>
</feature>
<protein>
    <submittedName>
        <fullName evidence="6">Alpha/beta hydrolase</fullName>
    </submittedName>
</protein>
<gene>
    <name evidence="6" type="ORF">N4S67_17670</name>
</gene>
<dbReference type="PANTHER" id="PTHR43248:SF29">
    <property type="entry name" value="TRIPEPTIDYL AMINOPEPTIDASE"/>
    <property type="match status" value="1"/>
</dbReference>
<dbReference type="PANTHER" id="PTHR43248">
    <property type="entry name" value="2-SUCCINYL-6-HYDROXY-2,4-CYCLOHEXADIENE-1-CARBOXYLATE SYNTHASE"/>
    <property type="match status" value="1"/>
</dbReference>
<evidence type="ECO:0000259" key="5">
    <source>
        <dbReference type="Pfam" id="PF00561"/>
    </source>
</evidence>
<dbReference type="InterPro" id="IPR000073">
    <property type="entry name" value="AB_hydrolase_1"/>
</dbReference>
<keyword evidence="7" id="KW-1185">Reference proteome</keyword>
<comment type="similarity">
    <text evidence="1">Belongs to the peptidase S33 family.</text>
</comment>
<dbReference type="SUPFAM" id="SSF53474">
    <property type="entry name" value="alpha/beta-Hydrolases"/>
    <property type="match status" value="1"/>
</dbReference>
<dbReference type="GO" id="GO:0016787">
    <property type="term" value="F:hydrolase activity"/>
    <property type="evidence" value="ECO:0007669"/>
    <property type="project" value="UniProtKB-KW"/>
</dbReference>
<proteinExistence type="inferred from homology"/>
<evidence type="ECO:0000256" key="2">
    <source>
        <dbReference type="ARBA" id="ARBA00022729"/>
    </source>
</evidence>
<evidence type="ECO:0000313" key="7">
    <source>
        <dbReference type="Proteomes" id="UP001206639"/>
    </source>
</evidence>
<organism evidence="6 7">
    <name type="scientific">Mycobacterium deserti</name>
    <dbReference type="NCBI Taxonomy" id="2978347"/>
    <lineage>
        <taxon>Bacteria</taxon>
        <taxon>Bacillati</taxon>
        <taxon>Actinomycetota</taxon>
        <taxon>Actinomycetes</taxon>
        <taxon>Mycobacteriales</taxon>
        <taxon>Mycobacteriaceae</taxon>
        <taxon>Mycobacterium</taxon>
    </lineage>
</organism>
<keyword evidence="2 4" id="KW-0732">Signal</keyword>
<dbReference type="PROSITE" id="PS51257">
    <property type="entry name" value="PROKAR_LIPOPROTEIN"/>
    <property type="match status" value="1"/>
</dbReference>
<accession>A0ABT2MDA3</accession>
<dbReference type="InterPro" id="IPR051601">
    <property type="entry name" value="Serine_prot/Carboxylest_S33"/>
</dbReference>
<evidence type="ECO:0000256" key="4">
    <source>
        <dbReference type="SAM" id="SignalP"/>
    </source>
</evidence>
<feature type="signal peptide" evidence="4">
    <location>
        <begin position="1"/>
        <end position="20"/>
    </location>
</feature>
<name>A0ABT2MDA3_9MYCO</name>
<dbReference type="InterPro" id="IPR029058">
    <property type="entry name" value="AB_hydrolase_fold"/>
</dbReference>
<sequence length="506" mass="54006">MNLKAGVLATFAALSLVAGCATVVDGRAVIAVPPPGSPIQWATCEAAAPADESRIAPGAECGMLSVPLDYEKPDGDVARIAMIRFKATGDKIGSLVINPGGPGESGVEAAASLVSRIPQSVRERFDLIGFDPRGVANSTPAVWCNSDADNDRLRADPQVDYSPEGVAHIEKETKDFVQRCVDKMGEDFLANVGTASVVKDLEAMREALGDEKLTYLGYSYGTRIGSGYAEAYPDRVRAMILDGAVDPNADPIEADIRQAAAFQTAFNDYAADCAATDPACPLGTDPAKANDVYHSLVDPLVENPVKTEDPRGLSYSDAIVGTILPLYSPNLWRHLTQGLSELKEGTGDTMLALADLYMGRDEQGHYKNSTDARVAINCVDQPAVTDRAKIVEEDRRVREVAPFMNYGEFTGHAPLGTCAFWPVPPTSQPHEINVDGLPPLLVVSTTNDPATPYQAGVDLARQLKGTLLTFDGTQHTVVFQGNPCVDDIAARYLVDVTVPPPDTRCS</sequence>
<keyword evidence="3 6" id="KW-0378">Hydrolase</keyword>
<evidence type="ECO:0000256" key="3">
    <source>
        <dbReference type="ARBA" id="ARBA00022801"/>
    </source>
</evidence>
<evidence type="ECO:0000313" key="6">
    <source>
        <dbReference type="EMBL" id="MCT7660247.1"/>
    </source>
</evidence>
<dbReference type="Proteomes" id="UP001206639">
    <property type="component" value="Unassembled WGS sequence"/>
</dbReference>
<evidence type="ECO:0000256" key="1">
    <source>
        <dbReference type="ARBA" id="ARBA00010088"/>
    </source>
</evidence>
<dbReference type="EMBL" id="JAODWD010000004">
    <property type="protein sequence ID" value="MCT7660247.1"/>
    <property type="molecule type" value="Genomic_DNA"/>
</dbReference>
<feature type="chain" id="PRO_5047490417" evidence="4">
    <location>
        <begin position="21"/>
        <end position="506"/>
    </location>
</feature>